<comment type="similarity">
    <text evidence="3">Belongs to the CSN3 family.</text>
</comment>
<evidence type="ECO:0000256" key="1">
    <source>
        <dbReference type="ARBA" id="ARBA00004123"/>
    </source>
</evidence>
<organism evidence="9 10">
    <name type="scientific">Emiliania huxleyi (strain CCMP1516)</name>
    <dbReference type="NCBI Taxonomy" id="280463"/>
    <lineage>
        <taxon>Eukaryota</taxon>
        <taxon>Haptista</taxon>
        <taxon>Haptophyta</taxon>
        <taxon>Prymnesiophyceae</taxon>
        <taxon>Isochrysidales</taxon>
        <taxon>Noelaerhabdaceae</taxon>
        <taxon>Emiliania</taxon>
    </lineage>
</organism>
<dbReference type="PANTHER" id="PTHR10758:SF1">
    <property type="entry name" value="COP9 SIGNALOSOME COMPLEX SUBUNIT 3"/>
    <property type="match status" value="1"/>
</dbReference>
<evidence type="ECO:0000256" key="2">
    <source>
        <dbReference type="ARBA" id="ARBA00004496"/>
    </source>
</evidence>
<dbReference type="OMA" id="NHYHDLV"/>
<comment type="subcellular location">
    <subcellularLocation>
        <location evidence="2">Cytoplasm</location>
    </subcellularLocation>
    <subcellularLocation>
        <location evidence="1">Nucleus</location>
    </subcellularLocation>
</comment>
<dbReference type="EnsemblProtists" id="EOD22192">
    <property type="protein sequence ID" value="EOD22192"/>
    <property type="gene ID" value="EMIHUDRAFT_435590"/>
</dbReference>
<evidence type="ECO:0000259" key="8">
    <source>
        <dbReference type="PROSITE" id="PS50250"/>
    </source>
</evidence>
<dbReference type="RefSeq" id="XP_005774621.1">
    <property type="nucleotide sequence ID" value="XM_005774564.1"/>
</dbReference>
<dbReference type="GO" id="GO:0008180">
    <property type="term" value="C:COP9 signalosome"/>
    <property type="evidence" value="ECO:0007669"/>
    <property type="project" value="UniProtKB-KW"/>
</dbReference>
<dbReference type="PANTHER" id="PTHR10758">
    <property type="entry name" value="26S PROTEASOME NON-ATPASE REGULATORY SUBUNIT 3/COP9 SIGNALOSOME COMPLEX SUBUNIT 3"/>
    <property type="match status" value="1"/>
</dbReference>
<evidence type="ECO:0000256" key="3">
    <source>
        <dbReference type="ARBA" id="ARBA00007084"/>
    </source>
</evidence>
<keyword evidence="7" id="KW-0539">Nucleus</keyword>
<dbReference type="GO" id="GO:0006511">
    <property type="term" value="P:ubiquitin-dependent protein catabolic process"/>
    <property type="evidence" value="ECO:0007669"/>
    <property type="project" value="TreeGrafter"/>
</dbReference>
<dbReference type="SUPFAM" id="SSF46785">
    <property type="entry name" value="Winged helix' DNA-binding domain"/>
    <property type="match status" value="1"/>
</dbReference>
<evidence type="ECO:0000313" key="9">
    <source>
        <dbReference type="EnsemblProtists" id="EOD22192"/>
    </source>
</evidence>
<dbReference type="STRING" id="2903.R1CI20"/>
<evidence type="ECO:0000313" key="10">
    <source>
        <dbReference type="Proteomes" id="UP000013827"/>
    </source>
</evidence>
<evidence type="ECO:0000256" key="7">
    <source>
        <dbReference type="ARBA" id="ARBA00023242"/>
    </source>
</evidence>
<reference evidence="9" key="2">
    <citation type="submission" date="2024-10" db="UniProtKB">
        <authorList>
            <consortium name="EnsemblProtists"/>
        </authorList>
    </citation>
    <scope>IDENTIFICATION</scope>
</reference>
<accession>A0A0D3JFA7</accession>
<dbReference type="AlphaFoldDB" id="A0A0D3JFA7"/>
<dbReference type="Pfam" id="PF01399">
    <property type="entry name" value="PCI"/>
    <property type="match status" value="1"/>
</dbReference>
<dbReference type="KEGG" id="ehx:EMIHUDRAFT_435590"/>
<dbReference type="SMART" id="SM00088">
    <property type="entry name" value="PINT"/>
    <property type="match status" value="1"/>
</dbReference>
<reference evidence="10" key="1">
    <citation type="journal article" date="2013" name="Nature">
        <title>Pan genome of the phytoplankton Emiliania underpins its global distribution.</title>
        <authorList>
            <person name="Read B.A."/>
            <person name="Kegel J."/>
            <person name="Klute M.J."/>
            <person name="Kuo A."/>
            <person name="Lefebvre S.C."/>
            <person name="Maumus F."/>
            <person name="Mayer C."/>
            <person name="Miller J."/>
            <person name="Monier A."/>
            <person name="Salamov A."/>
            <person name="Young J."/>
            <person name="Aguilar M."/>
            <person name="Claverie J.M."/>
            <person name="Frickenhaus S."/>
            <person name="Gonzalez K."/>
            <person name="Herman E.K."/>
            <person name="Lin Y.C."/>
            <person name="Napier J."/>
            <person name="Ogata H."/>
            <person name="Sarno A.F."/>
            <person name="Shmutz J."/>
            <person name="Schroeder D."/>
            <person name="de Vargas C."/>
            <person name="Verret F."/>
            <person name="von Dassow P."/>
            <person name="Valentin K."/>
            <person name="Van de Peer Y."/>
            <person name="Wheeler G."/>
            <person name="Dacks J.B."/>
            <person name="Delwiche C.F."/>
            <person name="Dyhrman S.T."/>
            <person name="Glockner G."/>
            <person name="John U."/>
            <person name="Richards T."/>
            <person name="Worden A.Z."/>
            <person name="Zhang X."/>
            <person name="Grigoriev I.V."/>
            <person name="Allen A.E."/>
            <person name="Bidle K."/>
            <person name="Borodovsky M."/>
            <person name="Bowler C."/>
            <person name="Brownlee C."/>
            <person name="Cock J.M."/>
            <person name="Elias M."/>
            <person name="Gladyshev V.N."/>
            <person name="Groth M."/>
            <person name="Guda C."/>
            <person name="Hadaegh A."/>
            <person name="Iglesias-Rodriguez M.D."/>
            <person name="Jenkins J."/>
            <person name="Jones B.M."/>
            <person name="Lawson T."/>
            <person name="Leese F."/>
            <person name="Lindquist E."/>
            <person name="Lobanov A."/>
            <person name="Lomsadze A."/>
            <person name="Malik S.B."/>
            <person name="Marsh M.E."/>
            <person name="Mackinder L."/>
            <person name="Mock T."/>
            <person name="Mueller-Roeber B."/>
            <person name="Pagarete A."/>
            <person name="Parker M."/>
            <person name="Probert I."/>
            <person name="Quesneville H."/>
            <person name="Raines C."/>
            <person name="Rensing S.A."/>
            <person name="Riano-Pachon D.M."/>
            <person name="Richier S."/>
            <person name="Rokitta S."/>
            <person name="Shiraiwa Y."/>
            <person name="Soanes D.M."/>
            <person name="van der Giezen M."/>
            <person name="Wahlund T.M."/>
            <person name="Williams B."/>
            <person name="Wilson W."/>
            <person name="Wolfe G."/>
            <person name="Wurch L.L."/>
        </authorList>
    </citation>
    <scope>NUCLEOTIDE SEQUENCE</scope>
</reference>
<dbReference type="InterPro" id="IPR050756">
    <property type="entry name" value="CSN3"/>
</dbReference>
<dbReference type="InterPro" id="IPR036390">
    <property type="entry name" value="WH_DNA-bd_sf"/>
</dbReference>
<dbReference type="PaxDb" id="2903-EOD22192"/>
<dbReference type="GeneID" id="17267739"/>
<dbReference type="HOGENOM" id="CLU_028825_0_1_1"/>
<dbReference type="Proteomes" id="UP000013827">
    <property type="component" value="Unassembled WGS sequence"/>
</dbReference>
<evidence type="ECO:0000256" key="5">
    <source>
        <dbReference type="ARBA" id="ARBA00022490"/>
    </source>
</evidence>
<dbReference type="InterPro" id="IPR055089">
    <property type="entry name" value="COP9_N"/>
</dbReference>
<dbReference type="GO" id="GO:0005737">
    <property type="term" value="C:cytoplasm"/>
    <property type="evidence" value="ECO:0007669"/>
    <property type="project" value="UniProtKB-SubCell"/>
</dbReference>
<proteinExistence type="inferred from homology"/>
<keyword evidence="10" id="KW-1185">Reference proteome</keyword>
<dbReference type="PROSITE" id="PS50250">
    <property type="entry name" value="PCI"/>
    <property type="match status" value="1"/>
</dbReference>
<name>A0A0D3JFA7_EMIH1</name>
<feature type="domain" description="PCI" evidence="8">
    <location>
        <begin position="199"/>
        <end position="367"/>
    </location>
</feature>
<sequence>MSLADLVTVINDLSAASQFNQLLTHLQSQEEMMIQQLPQLDEVLPALRPMEHSLGMVFILKAKAAAVPLSNLQAVHTFLQQCRRLLLEGDPVQVQMVPSHFATVCAKFANAAVAIAAPAAALRPLQHAAQVLQPSPAHFTPVHTEVLRVALLARHYPAAARLLDASDLLEVAKEKTGVAPRDLLLYHYYAGLACCGLHRFSDAVRYFTLCYTAPTHVVHAAMVEAYKKCVLASLLATGEQPAQPKYTALPIQRYIKTGVPAYSELAEAFATRSPAELRSAITKHEATFARDRNLGLARQCVGALVRRSIRSLTQAYLTLSLADIAAAAQLESPAEAEGHVVAMVAAGDISATIDEPQGMVHFSESADAFDSPGAVAAMEASISGAIGVATKLQAMHAQLCTDSQYLSRVMRERVQSRWEDDGMGMGK</sequence>
<dbReference type="Pfam" id="PF22788">
    <property type="entry name" value="COP9_hel_rpt"/>
    <property type="match status" value="1"/>
</dbReference>
<protein>
    <recommendedName>
        <fullName evidence="4">COP9 signalosome complex subunit 3</fullName>
    </recommendedName>
</protein>
<keyword evidence="6" id="KW-0736">Signalosome</keyword>
<keyword evidence="5" id="KW-0963">Cytoplasm</keyword>
<dbReference type="eggNOG" id="KOG2582">
    <property type="taxonomic scope" value="Eukaryota"/>
</dbReference>
<evidence type="ECO:0000256" key="4">
    <source>
        <dbReference type="ARBA" id="ARBA00014878"/>
    </source>
</evidence>
<dbReference type="InterPro" id="IPR000717">
    <property type="entry name" value="PCI_dom"/>
</dbReference>
<evidence type="ECO:0000256" key="6">
    <source>
        <dbReference type="ARBA" id="ARBA00022790"/>
    </source>
</evidence>